<evidence type="ECO:0000313" key="3">
    <source>
        <dbReference type="Proteomes" id="UP000287601"/>
    </source>
</evidence>
<dbReference type="NCBIfam" id="NF038316">
    <property type="entry name" value="DrmE_fam"/>
    <property type="match status" value="1"/>
</dbReference>
<dbReference type="OrthoDB" id="2068434at2"/>
<dbReference type="EMBL" id="CP035281">
    <property type="protein sequence ID" value="QAT41860.1"/>
    <property type="molecule type" value="Genomic_DNA"/>
</dbReference>
<gene>
    <name evidence="2" type="ORF">EQM06_00705</name>
</gene>
<accession>A0A410PSG8</accession>
<name>A0A410PSG8_9FIRM</name>
<protein>
    <recommendedName>
        <fullName evidence="1">DISARM protein DrmE C-terminal domain-containing protein</fullName>
    </recommendedName>
</protein>
<dbReference type="KEGG" id="amij:EQM06_00705"/>
<sequence length="875" mass="99254">MTDQQILCRLTENCDIFFENSLISKELIIQKYVDFFVKSIFSKGHSSSVALHTGSVCFDIVAFIMAALACVSMDETDADEIIASLNIGDLVLYNNVRHRWLGFDTRNEMQYMKLEQDGKKNYGNTTSWLPVERNKHKIKPYNGTAVTTDGRGIRRKKSNRSDFISYITGKPLSEIPATTGVSAVIVADRAVFDRIQKGVRIEYDEKSITLLDIVPASYYTDGEEPYQFGNNPSKAEPVLKIAGRVSVARDLVLDKHGNRAVGLMVIGSEPTSKGASELEDLLERKSLKFTHISMSIDSENVEKYVDKKEISAVFACTKDFLLQHLKPTVVYNPFTNELDKQVNNIVNNEVRIDVIDGGCSWDVYRDIRNTLFIIRQSNWDEERKKNFIVPAHSLLNLFTTAVFPMEAMESSVANGELQLGVASPCAKINELWKAAESSGSFELQCIFVADALDDLYKSILKDSPKYQALRELVKNSFGEKIAIIIPKAYYADILKKEPLFSDKRIYIMTANRFDTSQSYDKVIVVGDFSGKRFDALKCRATADIIVLLYECETHWFKRRKRKALKFEKKLNLISGLYNNLDESAIDEFDEDDETVERFEGESLDLNEYVDTISIFDIRKFVAGVAATGENAQMSEVTAIGRFTSGEQIMFSRFYKAVVYNPAYSKETISETDVDKLNAGDRLVFTKRDNFTRNIVDSVFDALQASRKLSKDVCDAADKAFWWKEILRDYQKSRNLSYRQLAKQLNGFGCTVQEQGIRQWLVSDSHIVGPREESTLRQIAEMTQDPDLLGDVSGYFNACRTVRRQRKKILELIAKAIEDKLSRNQPPHDSVLEIVYNNVENLSEILELEVITLLDEGVSVPINLINKPITDMEVIS</sequence>
<dbReference type="InterPro" id="IPR056666">
    <property type="entry name" value="DrmE_C"/>
</dbReference>
<feature type="domain" description="DISARM protein DrmE C-terminal" evidence="1">
    <location>
        <begin position="641"/>
        <end position="819"/>
    </location>
</feature>
<organism evidence="2 3">
    <name type="scientific">Aminipila luticellarii</name>
    <dbReference type="NCBI Taxonomy" id="2507160"/>
    <lineage>
        <taxon>Bacteria</taxon>
        <taxon>Bacillati</taxon>
        <taxon>Bacillota</taxon>
        <taxon>Clostridia</taxon>
        <taxon>Peptostreptococcales</taxon>
        <taxon>Anaerovoracaceae</taxon>
        <taxon>Aminipila</taxon>
    </lineage>
</organism>
<reference evidence="2 3" key="1">
    <citation type="submission" date="2019-01" db="EMBL/GenBank/DDBJ databases">
        <title>Draft genomes of a novel of Aminipila strains.</title>
        <authorList>
            <person name="Ma S."/>
        </authorList>
    </citation>
    <scope>NUCLEOTIDE SEQUENCE [LARGE SCALE GENOMIC DNA]</scope>
    <source>
        <strain evidence="3">JN-39</strain>
    </source>
</reference>
<evidence type="ECO:0000259" key="1">
    <source>
        <dbReference type="Pfam" id="PF24957"/>
    </source>
</evidence>
<dbReference type="InterPro" id="IPR049794">
    <property type="entry name" value="DrmE"/>
</dbReference>
<dbReference type="Pfam" id="PF24957">
    <property type="entry name" value="DrmE_C"/>
    <property type="match status" value="1"/>
</dbReference>
<proteinExistence type="predicted"/>
<dbReference type="Proteomes" id="UP000287601">
    <property type="component" value="Chromosome"/>
</dbReference>
<keyword evidence="3" id="KW-1185">Reference proteome</keyword>
<evidence type="ECO:0000313" key="2">
    <source>
        <dbReference type="EMBL" id="QAT41860.1"/>
    </source>
</evidence>
<dbReference type="RefSeq" id="WP_128744514.1">
    <property type="nucleotide sequence ID" value="NZ_CP035281.1"/>
</dbReference>
<dbReference type="AlphaFoldDB" id="A0A410PSG8"/>